<keyword evidence="2" id="KW-1185">Reference proteome</keyword>
<name>A0A7Y9L6F1_9ACTN</name>
<evidence type="ECO:0008006" key="3">
    <source>
        <dbReference type="Google" id="ProtNLM"/>
    </source>
</evidence>
<gene>
    <name evidence="1" type="ORF">BKA15_000028</name>
</gene>
<proteinExistence type="predicted"/>
<organism evidence="1 2">
    <name type="scientific">Microlunatus parietis</name>
    <dbReference type="NCBI Taxonomy" id="682979"/>
    <lineage>
        <taxon>Bacteria</taxon>
        <taxon>Bacillati</taxon>
        <taxon>Actinomycetota</taxon>
        <taxon>Actinomycetes</taxon>
        <taxon>Propionibacteriales</taxon>
        <taxon>Propionibacteriaceae</taxon>
        <taxon>Microlunatus</taxon>
    </lineage>
</organism>
<reference evidence="1 2" key="1">
    <citation type="submission" date="2020-07" db="EMBL/GenBank/DDBJ databases">
        <title>Sequencing the genomes of 1000 actinobacteria strains.</title>
        <authorList>
            <person name="Klenk H.-P."/>
        </authorList>
    </citation>
    <scope>NUCLEOTIDE SEQUENCE [LARGE SCALE GENOMIC DNA]</scope>
    <source>
        <strain evidence="1 2">DSM 22083</strain>
    </source>
</reference>
<evidence type="ECO:0000313" key="1">
    <source>
        <dbReference type="EMBL" id="NYE68699.1"/>
    </source>
</evidence>
<sequence length="309" mass="34847">MGNASPSDRKREQLLDFTMSQLAQHEAVRGVVATGSVALGLAREGDATVPGSDIDAVVFMEPLDPYLLPAEFVWRRADNTYHSIISDDPELDRVGVQFDLDRFDLAIWRSADFIWPEPRRAELADGWIAYDPTGEIAALIKARTMMPDVDRLAILDQTIGQAIAVIPNGDAELHWQKLGGPEAFDRLQAGYQELTRAIFAYHGKWRPWRSRELRGLQNLEWLPQGFTNNVPSLIATDGHDFAAYSRRAAALRSALEELVSRLQTDRIYGDDPDGESFVRLHDEPGRAWNMDEWNAEHARRFTKITGDHP</sequence>
<accession>A0A7Y9L6F1</accession>
<dbReference type="AlphaFoldDB" id="A0A7Y9L6F1"/>
<dbReference type="Proteomes" id="UP000569914">
    <property type="component" value="Unassembled WGS sequence"/>
</dbReference>
<protein>
    <recommendedName>
        <fullName evidence="3">Nucleotidyltransferase domain-containing protein</fullName>
    </recommendedName>
</protein>
<evidence type="ECO:0000313" key="2">
    <source>
        <dbReference type="Proteomes" id="UP000569914"/>
    </source>
</evidence>
<dbReference type="RefSeq" id="WP_179747588.1">
    <property type="nucleotide sequence ID" value="NZ_JACCBU010000001.1"/>
</dbReference>
<comment type="caution">
    <text evidence="1">The sequence shown here is derived from an EMBL/GenBank/DDBJ whole genome shotgun (WGS) entry which is preliminary data.</text>
</comment>
<dbReference type="EMBL" id="JACCBU010000001">
    <property type="protein sequence ID" value="NYE68699.1"/>
    <property type="molecule type" value="Genomic_DNA"/>
</dbReference>